<evidence type="ECO:0000256" key="2">
    <source>
        <dbReference type="ARBA" id="ARBA00022771"/>
    </source>
</evidence>
<dbReference type="PROSITE" id="PS51128">
    <property type="entry name" value="ZF_DKSA_2"/>
    <property type="match status" value="1"/>
</dbReference>
<dbReference type="InterPro" id="IPR000962">
    <property type="entry name" value="Znf_DskA_TraR"/>
</dbReference>
<dbReference type="OrthoDB" id="1121111at2"/>
<dbReference type="SUPFAM" id="SSF57716">
    <property type="entry name" value="Glucocorticoid receptor-like (DNA-binding domain)"/>
    <property type="match status" value="1"/>
</dbReference>
<dbReference type="PANTHER" id="PTHR33823">
    <property type="entry name" value="RNA POLYMERASE-BINDING TRANSCRIPTION FACTOR DKSA-RELATED"/>
    <property type="match status" value="1"/>
</dbReference>
<evidence type="ECO:0000256" key="1">
    <source>
        <dbReference type="ARBA" id="ARBA00022723"/>
    </source>
</evidence>
<proteinExistence type="predicted"/>
<dbReference type="AlphaFoldDB" id="A0A1E3W2W5"/>
<protein>
    <submittedName>
        <fullName evidence="6">Molecular chaperone DnaK</fullName>
    </submittedName>
</protein>
<keyword evidence="1" id="KW-0479">Metal-binding</keyword>
<dbReference type="Pfam" id="PF01258">
    <property type="entry name" value="zf-dskA_traR"/>
    <property type="match status" value="1"/>
</dbReference>
<evidence type="ECO:0000256" key="4">
    <source>
        <dbReference type="PROSITE-ProRule" id="PRU00510"/>
    </source>
</evidence>
<dbReference type="STRING" id="1774968.AUC68_05805"/>
<evidence type="ECO:0000256" key="3">
    <source>
        <dbReference type="ARBA" id="ARBA00022833"/>
    </source>
</evidence>
<keyword evidence="3" id="KW-0862">Zinc</keyword>
<evidence type="ECO:0000313" key="6">
    <source>
        <dbReference type="EMBL" id="ODR99476.1"/>
    </source>
</evidence>
<dbReference type="Proteomes" id="UP000094501">
    <property type="component" value="Unassembled WGS sequence"/>
</dbReference>
<feature type="zinc finger region" description="dksA C4-type" evidence="4">
    <location>
        <begin position="87"/>
        <end position="111"/>
    </location>
</feature>
<dbReference type="EMBL" id="LPWG01000011">
    <property type="protein sequence ID" value="ODR99476.1"/>
    <property type="molecule type" value="Genomic_DNA"/>
</dbReference>
<keyword evidence="2" id="KW-0863">Zinc-finger</keyword>
<sequence length="113" mass="12642">MSKTEADLRALRAELVERLQSLRDASEMTADNRRPVELDQTSVGRVSRMDAMQVQAMAVASERRRHDEARRVEAAIKRIDEGEYGYCIVCGEEIAEKRLAVDPTVATCITCAT</sequence>
<dbReference type="PANTHER" id="PTHR33823:SF4">
    <property type="entry name" value="GENERAL STRESS PROTEIN 16O"/>
    <property type="match status" value="1"/>
</dbReference>
<name>A0A1E3W2W5_9HYPH</name>
<accession>A0A1E3W2W5</accession>
<evidence type="ECO:0000313" key="7">
    <source>
        <dbReference type="Proteomes" id="UP000094501"/>
    </source>
</evidence>
<feature type="domain" description="Zinc finger DksA/TraR C4-type" evidence="5">
    <location>
        <begin position="82"/>
        <end position="113"/>
    </location>
</feature>
<dbReference type="GO" id="GO:0008270">
    <property type="term" value="F:zinc ion binding"/>
    <property type="evidence" value="ECO:0007669"/>
    <property type="project" value="UniProtKB-KW"/>
</dbReference>
<evidence type="ECO:0000259" key="5">
    <source>
        <dbReference type="Pfam" id="PF01258"/>
    </source>
</evidence>
<organism evidence="6 7">
    <name type="scientific">Methyloceanibacter methanicus</name>
    <dbReference type="NCBI Taxonomy" id="1774968"/>
    <lineage>
        <taxon>Bacteria</taxon>
        <taxon>Pseudomonadati</taxon>
        <taxon>Pseudomonadota</taxon>
        <taxon>Alphaproteobacteria</taxon>
        <taxon>Hyphomicrobiales</taxon>
        <taxon>Hyphomicrobiaceae</taxon>
        <taxon>Methyloceanibacter</taxon>
    </lineage>
</organism>
<comment type="caution">
    <text evidence="6">The sequence shown here is derived from an EMBL/GenBank/DDBJ whole genome shotgun (WGS) entry which is preliminary data.</text>
</comment>
<dbReference type="RefSeq" id="WP_069437412.1">
    <property type="nucleotide sequence ID" value="NZ_LPWG01000011.1"/>
</dbReference>
<keyword evidence="7" id="KW-1185">Reference proteome</keyword>
<reference evidence="6 7" key="1">
    <citation type="journal article" date="2016" name="Environ. Microbiol.">
        <title>New Methyloceanibacter diversity from North Sea sediments includes methanotroph containing solely the soluble methane monooxygenase.</title>
        <authorList>
            <person name="Vekeman B."/>
            <person name="Kerckhof F.M."/>
            <person name="Cremers G."/>
            <person name="de Vos P."/>
            <person name="Vandamme P."/>
            <person name="Boon N."/>
            <person name="Op den Camp H.J."/>
            <person name="Heylen K."/>
        </authorList>
    </citation>
    <scope>NUCLEOTIDE SEQUENCE [LARGE SCALE GENOMIC DNA]</scope>
    <source>
        <strain evidence="6 7">R-67174</strain>
    </source>
</reference>
<gene>
    <name evidence="6" type="ORF">AUC68_05805</name>
</gene>
<dbReference type="Gene3D" id="1.20.120.910">
    <property type="entry name" value="DksA, coiled-coil domain"/>
    <property type="match status" value="1"/>
</dbReference>